<evidence type="ECO:0000313" key="1">
    <source>
        <dbReference type="EMBL" id="KAF7140798.1"/>
    </source>
</evidence>
<sequence>MMVSVMDECLSVLVYDKRAFSKQSTVWVMKEYGVAESWSKQYEIDLDGRLVLVLGLRKNGEMLLVMGKELVSYNPESEGIKKLGVSGCKDSFWFGDYTESLVLLGGADSVNGEAEPSVSQEADGLEDDAVGLRAYYMQTIMLNAPEASSFAIASIRKIQALQSHIARCLMESIALLKSRVEAYFSEPVSVSTGPTVPIEEDTVNRTLFGFTFGHHRRPARMSLGHRTAGHLLLVKPYMVTVQSNNVIAVNDALNEIYIEKHELLEMRRVAAYIYKKAGRWKQSTALSKKDNLYKDAMNCLTIWGSRTCQGVACLLHLTGMNLDADSLVTVAACVEAPLLLSSCIALAPKLYFSTLELTW</sequence>
<dbReference type="GO" id="GO:0006898">
    <property type="term" value="P:receptor-mediated endocytosis"/>
    <property type="evidence" value="ECO:0007669"/>
    <property type="project" value="TreeGrafter"/>
</dbReference>
<dbReference type="Proteomes" id="UP000626092">
    <property type="component" value="Unassembled WGS sequence"/>
</dbReference>
<proteinExistence type="predicted"/>
<dbReference type="GO" id="GO:0009506">
    <property type="term" value="C:plasmodesma"/>
    <property type="evidence" value="ECO:0007669"/>
    <property type="project" value="TreeGrafter"/>
</dbReference>
<evidence type="ECO:0000313" key="2">
    <source>
        <dbReference type="Proteomes" id="UP000626092"/>
    </source>
</evidence>
<dbReference type="EMBL" id="WJXA01000006">
    <property type="protein sequence ID" value="KAF7140798.1"/>
    <property type="molecule type" value="Genomic_DNA"/>
</dbReference>
<dbReference type="InterPro" id="IPR011990">
    <property type="entry name" value="TPR-like_helical_dom_sf"/>
</dbReference>
<dbReference type="OrthoDB" id="5314306at2759"/>
<dbReference type="GO" id="GO:0071439">
    <property type="term" value="C:clathrin complex"/>
    <property type="evidence" value="ECO:0007669"/>
    <property type="project" value="TreeGrafter"/>
</dbReference>
<keyword evidence="2" id="KW-1185">Reference proteome</keyword>
<dbReference type="GO" id="GO:0009507">
    <property type="term" value="C:chloroplast"/>
    <property type="evidence" value="ECO:0007669"/>
    <property type="project" value="TreeGrafter"/>
</dbReference>
<dbReference type="Gene3D" id="1.25.40.10">
    <property type="entry name" value="Tetratricopeptide repeat domain"/>
    <property type="match status" value="1"/>
</dbReference>
<protein>
    <recommendedName>
        <fullName evidence="3">F-box associated domain-containing protein</fullName>
    </recommendedName>
</protein>
<dbReference type="GO" id="GO:0032051">
    <property type="term" value="F:clathrin light chain binding"/>
    <property type="evidence" value="ECO:0007669"/>
    <property type="project" value="TreeGrafter"/>
</dbReference>
<dbReference type="PANTHER" id="PTHR10292">
    <property type="entry name" value="CLATHRIN HEAVY CHAIN RELATED"/>
    <property type="match status" value="1"/>
</dbReference>
<organism evidence="1 2">
    <name type="scientific">Rhododendron simsii</name>
    <name type="common">Sims's rhododendron</name>
    <dbReference type="NCBI Taxonomy" id="118357"/>
    <lineage>
        <taxon>Eukaryota</taxon>
        <taxon>Viridiplantae</taxon>
        <taxon>Streptophyta</taxon>
        <taxon>Embryophyta</taxon>
        <taxon>Tracheophyta</taxon>
        <taxon>Spermatophyta</taxon>
        <taxon>Magnoliopsida</taxon>
        <taxon>eudicotyledons</taxon>
        <taxon>Gunneridae</taxon>
        <taxon>Pentapetalae</taxon>
        <taxon>asterids</taxon>
        <taxon>Ericales</taxon>
        <taxon>Ericaceae</taxon>
        <taxon>Ericoideae</taxon>
        <taxon>Rhodoreae</taxon>
        <taxon>Rhododendron</taxon>
    </lineage>
</organism>
<evidence type="ECO:0008006" key="3">
    <source>
        <dbReference type="Google" id="ProtNLM"/>
    </source>
</evidence>
<dbReference type="GO" id="GO:0005794">
    <property type="term" value="C:Golgi apparatus"/>
    <property type="evidence" value="ECO:0007669"/>
    <property type="project" value="TreeGrafter"/>
</dbReference>
<accession>A0A834GVS4</accession>
<gene>
    <name evidence="1" type="ORF">RHSIM_Rhsim06G0124400</name>
</gene>
<dbReference type="AlphaFoldDB" id="A0A834GVS4"/>
<comment type="caution">
    <text evidence="1">The sequence shown here is derived from an EMBL/GenBank/DDBJ whole genome shotgun (WGS) entry which is preliminary data.</text>
</comment>
<dbReference type="GO" id="GO:0005886">
    <property type="term" value="C:plasma membrane"/>
    <property type="evidence" value="ECO:0007669"/>
    <property type="project" value="TreeGrafter"/>
</dbReference>
<dbReference type="PANTHER" id="PTHR10292:SF25">
    <property type="entry name" value="CLATHRIN HEAVY CHAIN"/>
    <property type="match status" value="1"/>
</dbReference>
<reference evidence="1" key="1">
    <citation type="submission" date="2019-11" db="EMBL/GenBank/DDBJ databases">
        <authorList>
            <person name="Liu Y."/>
            <person name="Hou J."/>
            <person name="Li T.-Q."/>
            <person name="Guan C.-H."/>
            <person name="Wu X."/>
            <person name="Wu H.-Z."/>
            <person name="Ling F."/>
            <person name="Zhang R."/>
            <person name="Shi X.-G."/>
            <person name="Ren J.-P."/>
            <person name="Chen E.-F."/>
            <person name="Sun J.-M."/>
        </authorList>
    </citation>
    <scope>NUCLEOTIDE SEQUENCE</scope>
    <source>
        <strain evidence="1">Adult_tree_wgs_1</strain>
        <tissue evidence="1">Leaves</tissue>
    </source>
</reference>
<name>A0A834GVS4_RHOSS</name>